<dbReference type="PROSITE" id="PS50983">
    <property type="entry name" value="FE_B12_PBP"/>
    <property type="match status" value="1"/>
</dbReference>
<protein>
    <submittedName>
        <fullName evidence="8">Iron-siderophore ABC transporter substrate-binding protein</fullName>
    </submittedName>
</protein>
<dbReference type="PANTHER" id="PTHR30532">
    <property type="entry name" value="IRON III DICITRATE-BINDING PERIPLASMIC PROTEIN"/>
    <property type="match status" value="1"/>
</dbReference>
<feature type="region of interest" description="Disordered" evidence="6">
    <location>
        <begin position="1"/>
        <end position="22"/>
    </location>
</feature>
<keyword evidence="4" id="KW-0406">Ion transport</keyword>
<name>A0A4V1D978_9ALTE</name>
<evidence type="ECO:0000256" key="6">
    <source>
        <dbReference type="SAM" id="MobiDB-lite"/>
    </source>
</evidence>
<dbReference type="KEGG" id="hmi:soil367_00375"/>
<dbReference type="AlphaFoldDB" id="A0A4V1D978"/>
<dbReference type="PRINTS" id="PR01715">
    <property type="entry name" value="FERRIBNDNGPP"/>
</dbReference>
<dbReference type="GO" id="GO:1901678">
    <property type="term" value="P:iron coordination entity transport"/>
    <property type="evidence" value="ECO:0007669"/>
    <property type="project" value="UniProtKB-ARBA"/>
</dbReference>
<feature type="compositionally biased region" description="Polar residues" evidence="6">
    <location>
        <begin position="1"/>
        <end position="13"/>
    </location>
</feature>
<gene>
    <name evidence="8" type="ORF">soil367_00375</name>
</gene>
<evidence type="ECO:0000313" key="8">
    <source>
        <dbReference type="EMBL" id="QCF27740.1"/>
    </source>
</evidence>
<evidence type="ECO:0000256" key="3">
    <source>
        <dbReference type="ARBA" id="ARBA00022448"/>
    </source>
</evidence>
<accession>A0A4V1D978</accession>
<dbReference type="Proteomes" id="UP000298049">
    <property type="component" value="Chromosome"/>
</dbReference>
<dbReference type="GO" id="GO:0030288">
    <property type="term" value="C:outer membrane-bounded periplasmic space"/>
    <property type="evidence" value="ECO:0007669"/>
    <property type="project" value="TreeGrafter"/>
</dbReference>
<evidence type="ECO:0000313" key="9">
    <source>
        <dbReference type="Proteomes" id="UP000298049"/>
    </source>
</evidence>
<proteinExistence type="inferred from homology"/>
<evidence type="ECO:0000256" key="2">
    <source>
        <dbReference type="ARBA" id="ARBA00008814"/>
    </source>
</evidence>
<comment type="similarity">
    <text evidence="2">Belongs to the bacterial solute-binding protein 8 family.</text>
</comment>
<dbReference type="PANTHER" id="PTHR30532:SF1">
    <property type="entry name" value="IRON(3+)-HYDROXAMATE-BINDING PROTEIN FHUD"/>
    <property type="match status" value="1"/>
</dbReference>
<dbReference type="EMBL" id="CP031093">
    <property type="protein sequence ID" value="QCF27740.1"/>
    <property type="molecule type" value="Genomic_DNA"/>
</dbReference>
<evidence type="ECO:0000256" key="5">
    <source>
        <dbReference type="ARBA" id="ARBA00022729"/>
    </source>
</evidence>
<keyword evidence="9" id="KW-1185">Reference proteome</keyword>
<dbReference type="Pfam" id="PF01497">
    <property type="entry name" value="Peripla_BP_2"/>
    <property type="match status" value="1"/>
</dbReference>
<evidence type="ECO:0000256" key="4">
    <source>
        <dbReference type="ARBA" id="ARBA00022496"/>
    </source>
</evidence>
<evidence type="ECO:0000256" key="1">
    <source>
        <dbReference type="ARBA" id="ARBA00004196"/>
    </source>
</evidence>
<feature type="domain" description="Fe/B12 periplasmic-binding" evidence="7">
    <location>
        <begin position="23"/>
        <end position="285"/>
    </location>
</feature>
<comment type="subcellular location">
    <subcellularLocation>
        <location evidence="1">Cell envelope</location>
    </subcellularLocation>
</comment>
<keyword evidence="4" id="KW-0410">Iron transport</keyword>
<dbReference type="InterPro" id="IPR002491">
    <property type="entry name" value="ABC_transptr_periplasmic_BD"/>
</dbReference>
<dbReference type="InterPro" id="IPR051313">
    <property type="entry name" value="Bact_iron-sidero_bind"/>
</dbReference>
<dbReference type="Gene3D" id="3.40.50.1980">
    <property type="entry name" value="Nitrogenase molybdenum iron protein domain"/>
    <property type="match status" value="2"/>
</dbReference>
<keyword evidence="4" id="KW-0408">Iron</keyword>
<keyword evidence="3" id="KW-0813">Transport</keyword>
<evidence type="ECO:0000259" key="7">
    <source>
        <dbReference type="PROSITE" id="PS50983"/>
    </source>
</evidence>
<keyword evidence="5" id="KW-0732">Signal</keyword>
<dbReference type="SUPFAM" id="SSF53807">
    <property type="entry name" value="Helical backbone' metal receptor"/>
    <property type="match status" value="1"/>
</dbReference>
<organism evidence="8 9">
    <name type="scientific">Hydrocarboniclastica marina</name>
    <dbReference type="NCBI Taxonomy" id="2259620"/>
    <lineage>
        <taxon>Bacteria</taxon>
        <taxon>Pseudomonadati</taxon>
        <taxon>Pseudomonadota</taxon>
        <taxon>Gammaproteobacteria</taxon>
        <taxon>Alteromonadales</taxon>
        <taxon>Alteromonadaceae</taxon>
        <taxon>Hydrocarboniclastica</taxon>
    </lineage>
</organism>
<reference evidence="8 9" key="1">
    <citation type="submission" date="2018-07" db="EMBL/GenBank/DDBJ databases">
        <title>Marsedoiliclastica nanhaica gen. nov. sp. nov., a novel marine hydrocarbonoclastic bacterium isolated from an in-situ enriched hydrocarbon-degrading consortium in deep-sea sediment.</title>
        <authorList>
            <person name="Dong C."/>
            <person name="Ma T."/>
            <person name="Liu R."/>
            <person name="Shao Z."/>
        </authorList>
    </citation>
    <scope>NUCLEOTIDE SEQUENCE [LARGE SCALE GENOMIC DNA]</scope>
    <source>
        <strain evidence="9">soil36-7</strain>
    </source>
</reference>
<dbReference type="OrthoDB" id="6160519at2"/>
<sequence length="285" mass="31033">MAASDNGNGQANENGRGDNGQPRLLVLDWTTLETLVALGHPPVGAADLEGYTTWVGEMPLPPGVVDIGLRTQPNLELLSQLQPDRFLVPPMFASLSPVLSRIAPVDVLALYSAEGPLWQRLRQFTHAVARRTAEPHSAGDLIQRVESRLNSIADALPENVPPLLVVQFMDDRHVRVFGEHSLYSAVLDRLGLETAWRGNTHYWGFSLVGIEALAEPANLVDGNVRLVVVEPVPPGVREQLRREGLWRSLPAVSRNDVLTVPPAWSFGGLPSALRFAELLAAELGP</sequence>
<dbReference type="CDD" id="cd01146">
    <property type="entry name" value="FhuD"/>
    <property type="match status" value="1"/>
</dbReference>